<dbReference type="InterPro" id="IPR053709">
    <property type="entry name" value="eRP_eS24_sf"/>
</dbReference>
<dbReference type="PANTHER" id="PTHR10496">
    <property type="entry name" value="40S RIBOSOMAL PROTEIN S24"/>
    <property type="match status" value="1"/>
</dbReference>
<dbReference type="SUPFAM" id="SSF54189">
    <property type="entry name" value="Ribosomal proteins S24e, L23 and L15e"/>
    <property type="match status" value="1"/>
</dbReference>
<evidence type="ECO:0000313" key="7">
    <source>
        <dbReference type="EMBL" id="CCQ18668.1"/>
    </source>
</evidence>
<dbReference type="GO" id="GO:0003735">
    <property type="term" value="F:structural constituent of ribosome"/>
    <property type="evidence" value="ECO:0007669"/>
    <property type="project" value="InterPro"/>
</dbReference>
<keyword evidence="2 4" id="KW-0689">Ribosomal protein</keyword>
<dbReference type="GO" id="GO:0006412">
    <property type="term" value="P:translation"/>
    <property type="evidence" value="ECO:0007669"/>
    <property type="project" value="InterPro"/>
</dbReference>
<gene>
    <name evidence="7" type="primary">rps24</name>
</gene>
<accession>M1XYH1</accession>
<dbReference type="AlphaFoldDB" id="M1XYH1"/>
<dbReference type="EMBL" id="HF570351">
    <property type="protein sequence ID" value="CCQ18668.1"/>
    <property type="molecule type" value="mRNA"/>
</dbReference>
<evidence type="ECO:0000256" key="3">
    <source>
        <dbReference type="ARBA" id="ARBA00023274"/>
    </source>
</evidence>
<reference evidence="7" key="1">
    <citation type="journal article" date="2013" name="Mol. Phylogenet. Evol.">
        <title>Distribution and evolutionary dynamics of Stowaway Miniature Inverted repeat Transposable Elements (MITEs) in grasses.</title>
        <authorList>
            <person name="Minaya M."/>
            <person name="Pimentel M."/>
            <person name="Mason-Gamer R."/>
            <person name="Catalan P."/>
        </authorList>
    </citation>
    <scope>NUCLEOTIDE SEQUENCE</scope>
</reference>
<dbReference type="InterPro" id="IPR012678">
    <property type="entry name" value="Ribosomal_uL23/eL15/eS24_sf"/>
</dbReference>
<dbReference type="Gene3D" id="3.30.70.3370">
    <property type="match status" value="1"/>
</dbReference>
<evidence type="ECO:0000256" key="2">
    <source>
        <dbReference type="ARBA" id="ARBA00022980"/>
    </source>
</evidence>
<dbReference type="GO" id="GO:0005840">
    <property type="term" value="C:ribosome"/>
    <property type="evidence" value="ECO:0007669"/>
    <property type="project" value="UniProtKB-KW"/>
</dbReference>
<evidence type="ECO:0000256" key="4">
    <source>
        <dbReference type="RuleBase" id="RU004381"/>
    </source>
</evidence>
<dbReference type="PROSITE" id="PS00529">
    <property type="entry name" value="RIBOSOMAL_S24E"/>
    <property type="match status" value="1"/>
</dbReference>
<proteinExistence type="evidence at transcript level"/>
<organism evidence="7">
    <name type="scientific">Sycon ciliatum</name>
    <dbReference type="NCBI Taxonomy" id="27933"/>
    <lineage>
        <taxon>Eukaryota</taxon>
        <taxon>Metazoa</taxon>
        <taxon>Porifera</taxon>
        <taxon>Calcarea</taxon>
        <taxon>Calcaronea</taxon>
        <taxon>Leucosolenida</taxon>
        <taxon>Sycettidae</taxon>
        <taxon>Sycon</taxon>
    </lineage>
</organism>
<dbReference type="Pfam" id="PF01282">
    <property type="entry name" value="Ribosomal_S24e"/>
    <property type="match status" value="1"/>
</dbReference>
<evidence type="ECO:0000256" key="5">
    <source>
        <dbReference type="RuleBase" id="RU004383"/>
    </source>
</evidence>
<sequence length="109" mass="12263">MVVDVIHPNKPNVSKADLREKLGKMYKSPSDSVFVFGFKTAYGGGRSTGFALIYDNLAIAKKFEPKYRLLRHGIGAKRTASRKQRKEKKHRQMKVRGTKKAKVGAGKKK</sequence>
<dbReference type="GO" id="GO:1990904">
    <property type="term" value="C:ribonucleoprotein complex"/>
    <property type="evidence" value="ECO:0007669"/>
    <property type="project" value="UniProtKB-KW"/>
</dbReference>
<comment type="similarity">
    <text evidence="1 4">Belongs to the eukaryotic ribosomal protein eS24 family.</text>
</comment>
<feature type="region of interest" description="Disordered" evidence="6">
    <location>
        <begin position="74"/>
        <end position="109"/>
    </location>
</feature>
<evidence type="ECO:0000256" key="6">
    <source>
        <dbReference type="SAM" id="MobiDB-lite"/>
    </source>
</evidence>
<evidence type="ECO:0000256" key="1">
    <source>
        <dbReference type="ARBA" id="ARBA00009680"/>
    </source>
</evidence>
<name>M1XYH1_9METZ</name>
<keyword evidence="3 4" id="KW-0687">Ribonucleoprotein</keyword>
<protein>
    <recommendedName>
        <fullName evidence="5">40S ribosomal protein S24</fullName>
    </recommendedName>
</protein>
<dbReference type="InterPro" id="IPR001976">
    <property type="entry name" value="Ribosomal_eS24"/>
</dbReference>
<dbReference type="InterPro" id="IPR018098">
    <property type="entry name" value="Ribosomal_eS24_CS"/>
</dbReference>